<keyword evidence="1" id="KW-0812">Transmembrane</keyword>
<dbReference type="PANTHER" id="PTHR33297">
    <property type="entry name" value="AMASTIN-LIKE SURFACE PROTEIN-LIKE PROTEIN-RELATED"/>
    <property type="match status" value="1"/>
</dbReference>
<keyword evidence="3" id="KW-1185">Reference proteome</keyword>
<name>A0A0S4J7H2_BODSA</name>
<feature type="transmembrane region" description="Helical" evidence="1">
    <location>
        <begin position="181"/>
        <end position="201"/>
    </location>
</feature>
<feature type="transmembrane region" description="Helical" evidence="1">
    <location>
        <begin position="356"/>
        <end position="378"/>
    </location>
</feature>
<dbReference type="OMA" id="DMGYNGI"/>
<feature type="transmembrane region" description="Helical" evidence="1">
    <location>
        <begin position="221"/>
        <end position="244"/>
    </location>
</feature>
<feature type="transmembrane region" description="Helical" evidence="1">
    <location>
        <begin position="42"/>
        <end position="60"/>
    </location>
</feature>
<dbReference type="PANTHER" id="PTHR33297:SF4">
    <property type="entry name" value="AMASTIN"/>
    <property type="match status" value="1"/>
</dbReference>
<feature type="transmembrane region" description="Helical" evidence="1">
    <location>
        <begin position="282"/>
        <end position="304"/>
    </location>
</feature>
<protein>
    <submittedName>
        <fullName evidence="2">Amastin, putative</fullName>
    </submittedName>
</protein>
<feature type="transmembrane region" description="Helical" evidence="1">
    <location>
        <begin position="109"/>
        <end position="129"/>
    </location>
</feature>
<evidence type="ECO:0000313" key="2">
    <source>
        <dbReference type="EMBL" id="CUG85860.1"/>
    </source>
</evidence>
<reference evidence="3" key="1">
    <citation type="submission" date="2015-09" db="EMBL/GenBank/DDBJ databases">
        <authorList>
            <consortium name="Pathogen Informatics"/>
        </authorList>
    </citation>
    <scope>NUCLEOTIDE SEQUENCE [LARGE SCALE GENOMIC DNA]</scope>
    <source>
        <strain evidence="3">Lake Konstanz</strain>
    </source>
</reference>
<dbReference type="AlphaFoldDB" id="A0A0S4J7H2"/>
<gene>
    <name evidence="2" type="ORF">BSAL_06315</name>
</gene>
<dbReference type="EMBL" id="CYKH01001203">
    <property type="protein sequence ID" value="CUG85860.1"/>
    <property type="molecule type" value="Genomic_DNA"/>
</dbReference>
<accession>A0A0S4J7H2</accession>
<organism evidence="2 3">
    <name type="scientific">Bodo saltans</name>
    <name type="common">Flagellated protozoan</name>
    <dbReference type="NCBI Taxonomy" id="75058"/>
    <lineage>
        <taxon>Eukaryota</taxon>
        <taxon>Discoba</taxon>
        <taxon>Euglenozoa</taxon>
        <taxon>Kinetoplastea</taxon>
        <taxon>Metakinetoplastina</taxon>
        <taxon>Eubodonida</taxon>
        <taxon>Bodonidae</taxon>
        <taxon>Bodo</taxon>
    </lineage>
</organism>
<keyword evidence="1" id="KW-0472">Membrane</keyword>
<dbReference type="VEuPathDB" id="TriTrypDB:BSAL_06315"/>
<feature type="transmembrane region" description="Helical" evidence="1">
    <location>
        <begin position="135"/>
        <end position="160"/>
    </location>
</feature>
<sequence length="380" mass="40473">MPQHTRLDRNVKNANTVPRGFADVPRKRVSTPTSTVTADTKIVSLAAFVFAVISTPISIFSKWTSGTTQQVVTIWHAYTYVNGVMTSKRALDEGSVCGHLDRYALTSQAFTIITIFTCLLAAGAGAATLRGTGGLKAIIVTGFFATLTGVIAAGADLVLFYKNFCNSPTFDAQHYNRDAGLALIVTVFVIMAAATLLAIGAAVLQVCSSKPESGNVSKGSFLYIFGTIVSIVFLVVALATPVLSREQNASSFVKVLWWEIQTKSGNTYTATDFQCEKLWQRLVGGGSIIIAAISISTFGAIFGVAQLSNGSLQVPATALGFLSAVLQLIAFTLAIDAWRTTYCNFNPKKAEFDYDIGFALVPAAFCVTVLVSILNLVLKA</sequence>
<proteinExistence type="predicted"/>
<evidence type="ECO:0000256" key="1">
    <source>
        <dbReference type="SAM" id="Phobius"/>
    </source>
</evidence>
<dbReference type="Proteomes" id="UP000051952">
    <property type="component" value="Unassembled WGS sequence"/>
</dbReference>
<dbReference type="Pfam" id="PF07344">
    <property type="entry name" value="Amastin"/>
    <property type="match status" value="2"/>
</dbReference>
<evidence type="ECO:0000313" key="3">
    <source>
        <dbReference type="Proteomes" id="UP000051952"/>
    </source>
</evidence>
<feature type="transmembrane region" description="Helical" evidence="1">
    <location>
        <begin position="316"/>
        <end position="335"/>
    </location>
</feature>
<dbReference type="InterPro" id="IPR009944">
    <property type="entry name" value="Amastin"/>
</dbReference>
<keyword evidence="1" id="KW-1133">Transmembrane helix</keyword>